<feature type="region of interest" description="Disordered" evidence="1">
    <location>
        <begin position="251"/>
        <end position="280"/>
    </location>
</feature>
<accession>A0AAU9NEU7</accession>
<sequence length="379" mass="44899">MPPPRRKKWTEAEERTLIDKYGEMVSDGSLSKMKTREKKYKPIAVHVNSLHHLSDPIAYPWEWSWKDVSNKVQNMRHQYSLVKQKIKRPDSGDLVVSGGEGFDWVEGLTHWSNFLRYKEIFGDISLPFDGNNGFDESNQEMEIVEFGNIGIEPNGVLALEYYEEENYNDNNDNGNGNGNGNGNHDYGGIERNGNKKRKVKNLEKKAWGFVANQLAQLREMEARFEQREEERERERNRKELFRRKQYEERRKQRNQEWEAMEKEREERRRRRDEEVAREREWEERGIRRRSEWNRRIDEMLSQHRVEMAQIHGRILEEQQNVTSQLLGIVSQWNGSDNTSASNHYLSQMMQNLQHVGGMVDGDDARVEGHNQDDQFIVDG</sequence>
<comment type="caution">
    <text evidence="2">The sequence shown here is derived from an EMBL/GenBank/DDBJ whole genome shotgun (WGS) entry which is preliminary data.</text>
</comment>
<dbReference type="AlphaFoldDB" id="A0AAU9NEU7"/>
<name>A0AAU9NEU7_9ASTR</name>
<keyword evidence="3" id="KW-1185">Reference proteome</keyword>
<organism evidence="2 3">
    <name type="scientific">Lactuca virosa</name>
    <dbReference type="NCBI Taxonomy" id="75947"/>
    <lineage>
        <taxon>Eukaryota</taxon>
        <taxon>Viridiplantae</taxon>
        <taxon>Streptophyta</taxon>
        <taxon>Embryophyta</taxon>
        <taxon>Tracheophyta</taxon>
        <taxon>Spermatophyta</taxon>
        <taxon>Magnoliopsida</taxon>
        <taxon>eudicotyledons</taxon>
        <taxon>Gunneridae</taxon>
        <taxon>Pentapetalae</taxon>
        <taxon>asterids</taxon>
        <taxon>campanulids</taxon>
        <taxon>Asterales</taxon>
        <taxon>Asteraceae</taxon>
        <taxon>Cichorioideae</taxon>
        <taxon>Cichorieae</taxon>
        <taxon>Lactucinae</taxon>
        <taxon>Lactuca</taxon>
    </lineage>
</organism>
<gene>
    <name evidence="2" type="ORF">LVIROSA_LOCUS22766</name>
</gene>
<reference evidence="2 3" key="1">
    <citation type="submission" date="2022-01" db="EMBL/GenBank/DDBJ databases">
        <authorList>
            <person name="Xiong W."/>
            <person name="Schranz E."/>
        </authorList>
    </citation>
    <scope>NUCLEOTIDE SEQUENCE [LARGE SCALE GENOMIC DNA]</scope>
</reference>
<evidence type="ECO:0000256" key="1">
    <source>
        <dbReference type="SAM" id="MobiDB-lite"/>
    </source>
</evidence>
<dbReference type="EMBL" id="CAKMRJ010004445">
    <property type="protein sequence ID" value="CAH1436392.1"/>
    <property type="molecule type" value="Genomic_DNA"/>
</dbReference>
<dbReference type="PANTHER" id="PTHR37076:SF4">
    <property type="entry name" value="HISTONE-LYSINE N-METHYLTRANSFERASE, H3 LYSINE-79 SPECIFIC-LIKE"/>
    <property type="match status" value="1"/>
</dbReference>
<protein>
    <submittedName>
        <fullName evidence="2">Uncharacterized protein</fullName>
    </submittedName>
</protein>
<evidence type="ECO:0000313" key="2">
    <source>
        <dbReference type="EMBL" id="CAH1436392.1"/>
    </source>
</evidence>
<dbReference type="Proteomes" id="UP001157418">
    <property type="component" value="Unassembled WGS sequence"/>
</dbReference>
<evidence type="ECO:0000313" key="3">
    <source>
        <dbReference type="Proteomes" id="UP001157418"/>
    </source>
</evidence>
<feature type="region of interest" description="Disordered" evidence="1">
    <location>
        <begin position="167"/>
        <end position="193"/>
    </location>
</feature>
<dbReference type="PANTHER" id="PTHR37076">
    <property type="entry name" value="HISTONE-LYSINE N-METHYLTRANSFERASE, H3 LYSINE-79 SPECIFIC-LIKE-RELATED"/>
    <property type="match status" value="1"/>
</dbReference>
<proteinExistence type="predicted"/>